<comment type="caution">
    <text evidence="2">The sequence shown here is derived from an EMBL/GenBank/DDBJ whole genome shotgun (WGS) entry which is preliminary data.</text>
</comment>
<gene>
    <name evidence="2" type="ORF">A3D51_00095</name>
</gene>
<dbReference type="EMBL" id="MHUT01000018">
    <property type="protein sequence ID" value="OHA80478.1"/>
    <property type="molecule type" value="Genomic_DNA"/>
</dbReference>
<proteinExistence type="predicted"/>
<reference evidence="2 3" key="1">
    <citation type="journal article" date="2016" name="Nat. Commun.">
        <title>Thousands of microbial genomes shed light on interconnected biogeochemical processes in an aquifer system.</title>
        <authorList>
            <person name="Anantharaman K."/>
            <person name="Brown C.T."/>
            <person name="Hug L.A."/>
            <person name="Sharon I."/>
            <person name="Castelle C.J."/>
            <person name="Probst A.J."/>
            <person name="Thomas B.C."/>
            <person name="Singh A."/>
            <person name="Wilkins M.J."/>
            <person name="Karaoz U."/>
            <person name="Brodie E.L."/>
            <person name="Williams K.H."/>
            <person name="Hubbard S.S."/>
            <person name="Banfield J.F."/>
        </authorList>
    </citation>
    <scope>NUCLEOTIDE SEQUENCE [LARGE SCALE GENOMIC DNA]</scope>
</reference>
<evidence type="ECO:0000313" key="3">
    <source>
        <dbReference type="Proteomes" id="UP000179118"/>
    </source>
</evidence>
<evidence type="ECO:0000313" key="2">
    <source>
        <dbReference type="EMBL" id="OHA80478.1"/>
    </source>
</evidence>
<dbReference type="AlphaFoldDB" id="A0A1G2S6X9"/>
<sequence length="356" mass="39489">MQINLKESVMGTIIVITVAAIIALLVWLLYFGAKYEKQTCYVPTGEIKFVVAGESCVKVLPNLDGTNYHYDYDTGLTVEGERGIIYPPHSILGVYLVSLLYPLKEIHVYQYEWDKLRKGDPTKGEKDYVIDHHPLEYVNSLYLFYTYPILAEEVELEGNLRINILVNVTFRMVNPILVVFVFKAKWPRLVNATVKGAIATFGQGKTLDAFRKEDKEGGDSAFSMAVKQINDSTNNMPGIIENYGVAVHAVDFVSYDPVIGSPEEQKAITALEIARLEADADTERARGITVIGTARAEALGARLKIASDHDGGTGVLQQEIFTDGLEKFKGDILSLGGDRMPLAITQPQSKPKIERI</sequence>
<keyword evidence="1" id="KW-0472">Membrane</keyword>
<organism evidence="2 3">
    <name type="scientific">Candidatus Yonathbacteria bacterium RIFCSPHIGHO2_02_FULL_44_14</name>
    <dbReference type="NCBI Taxonomy" id="1802724"/>
    <lineage>
        <taxon>Bacteria</taxon>
        <taxon>Candidatus Yonathiibacteriota</taxon>
    </lineage>
</organism>
<keyword evidence="1" id="KW-1133">Transmembrane helix</keyword>
<evidence type="ECO:0008006" key="4">
    <source>
        <dbReference type="Google" id="ProtNLM"/>
    </source>
</evidence>
<name>A0A1G2S6X9_9BACT</name>
<protein>
    <recommendedName>
        <fullName evidence="4">Band 7 domain-containing protein</fullName>
    </recommendedName>
</protein>
<evidence type="ECO:0000256" key="1">
    <source>
        <dbReference type="SAM" id="Phobius"/>
    </source>
</evidence>
<feature type="transmembrane region" description="Helical" evidence="1">
    <location>
        <begin position="12"/>
        <end position="33"/>
    </location>
</feature>
<keyword evidence="1" id="KW-0812">Transmembrane</keyword>
<dbReference type="Proteomes" id="UP000179118">
    <property type="component" value="Unassembled WGS sequence"/>
</dbReference>
<accession>A0A1G2S6X9</accession>